<dbReference type="RefSeq" id="XP_016987123.1">
    <property type="nucleotide sequence ID" value="XM_017131634.1"/>
</dbReference>
<evidence type="ECO:0000256" key="1">
    <source>
        <dbReference type="PROSITE-ProRule" id="PRU01263"/>
    </source>
</evidence>
<keyword evidence="1" id="KW-0479">Metal-binding</keyword>
<dbReference type="Proteomes" id="UP001652680">
    <property type="component" value="Unassembled WGS sequence"/>
</dbReference>
<accession>A0A6P4FI51</accession>
<feature type="non-terminal residue" evidence="6">
    <location>
        <position position="173"/>
    </location>
</feature>
<evidence type="ECO:0000313" key="4">
    <source>
        <dbReference type="EnsemblMetazoa" id="XP_016987123.1"/>
    </source>
</evidence>
<keyword evidence="1" id="KW-0863">Zinc-finger</keyword>
<feature type="binding site" evidence="1">
    <location>
        <position position="60"/>
    </location>
    <ligand>
        <name>Zn(2+)</name>
        <dbReference type="ChEBI" id="CHEBI:29105"/>
    </ligand>
</feature>
<name>A0A6P4FI51_DRORH</name>
<dbReference type="GeneID" id="108050130"/>
<organism evidence="6">
    <name type="scientific">Drosophila rhopaloa</name>
    <name type="common">Fruit fly</name>
    <dbReference type="NCBI Taxonomy" id="1041015"/>
    <lineage>
        <taxon>Eukaryota</taxon>
        <taxon>Metazoa</taxon>
        <taxon>Ecdysozoa</taxon>
        <taxon>Arthropoda</taxon>
        <taxon>Hexapoda</taxon>
        <taxon>Insecta</taxon>
        <taxon>Pterygota</taxon>
        <taxon>Neoptera</taxon>
        <taxon>Endopterygota</taxon>
        <taxon>Diptera</taxon>
        <taxon>Brachycera</taxon>
        <taxon>Muscomorpha</taxon>
        <taxon>Ephydroidea</taxon>
        <taxon>Drosophilidae</taxon>
        <taxon>Drosophila</taxon>
        <taxon>Sophophora</taxon>
    </lineage>
</organism>
<reference evidence="4" key="3">
    <citation type="submission" date="2025-05" db="UniProtKB">
        <authorList>
            <consortium name="EnsemblMetazoa"/>
        </authorList>
    </citation>
    <scope>IDENTIFICATION</scope>
</reference>
<evidence type="ECO:0000313" key="5">
    <source>
        <dbReference type="Proteomes" id="UP001652680"/>
    </source>
</evidence>
<dbReference type="GO" id="GO:0008270">
    <property type="term" value="F:zinc ion binding"/>
    <property type="evidence" value="ECO:0007669"/>
    <property type="project" value="UniProtKB-UniRule"/>
</dbReference>
<keyword evidence="5" id="KW-1185">Reference proteome</keyword>
<dbReference type="GO" id="GO:0005634">
    <property type="term" value="C:nucleus"/>
    <property type="evidence" value="ECO:0007669"/>
    <property type="project" value="InterPro"/>
</dbReference>
<proteinExistence type="predicted"/>
<evidence type="ECO:0000313" key="6">
    <source>
        <dbReference type="RefSeq" id="XP_016987123.1"/>
    </source>
</evidence>
<reference evidence="5" key="1">
    <citation type="journal article" date="2021" name="Elife">
        <title>Highly contiguous assemblies of 101 drosophilid genomes.</title>
        <authorList>
            <person name="Kim B.Y."/>
            <person name="Wang J.R."/>
            <person name="Miller D.E."/>
            <person name="Barmina O."/>
            <person name="Delaney E."/>
            <person name="Thompson A."/>
            <person name="Comeault A.A."/>
            <person name="Peede D."/>
            <person name="D'Agostino E.R."/>
            <person name="Pelaez J."/>
            <person name="Aguilar J.M."/>
            <person name="Haji D."/>
            <person name="Matsunaga T."/>
            <person name="Armstrong E.E."/>
            <person name="Zych M."/>
            <person name="Ogawa Y."/>
            <person name="Stamenkovic-Radak M."/>
            <person name="Jelic M."/>
            <person name="Veselinovic M.S."/>
            <person name="Tanaskovic M."/>
            <person name="Eric P."/>
            <person name="Gao J.J."/>
            <person name="Katoh T.K."/>
            <person name="Toda M.J."/>
            <person name="Watabe H."/>
            <person name="Watada M."/>
            <person name="Davis J.S."/>
            <person name="Moyle L.C."/>
            <person name="Manoli G."/>
            <person name="Bertolini E."/>
            <person name="Kostal V."/>
            <person name="Hawley R.S."/>
            <person name="Takahashi A."/>
            <person name="Jones C.D."/>
            <person name="Price D.K."/>
            <person name="Whiteman N."/>
            <person name="Kopp A."/>
            <person name="Matute D.R."/>
            <person name="Petrov D.A."/>
        </authorList>
    </citation>
    <scope>NUCLEOTIDE SEQUENCE [LARGE SCALE GENOMIC DNA]</scope>
</reference>
<feature type="compositionally biased region" description="Basic and acidic residues" evidence="2">
    <location>
        <begin position="96"/>
        <end position="126"/>
    </location>
</feature>
<protein>
    <submittedName>
        <fullName evidence="6">Uncharacterized zinc finger protein CG2678</fullName>
    </submittedName>
</protein>
<feature type="region of interest" description="Disordered" evidence="2">
    <location>
        <begin position="96"/>
        <end position="173"/>
    </location>
</feature>
<sequence>MKIMNNVCRICMDKTGTLVYIFTDVRDLDLNELKVSLSDILAQCTNRPVGRGDQLPQYVCLSCALAAQIAFRFKWKSERSYQHFCHVLNKPCFPENKKERDRHEDQTNCHNDQDKKQKPIQADRHNHQQQKPRTHIKDNHADVPAESCFIPNLHKRPTRSAEKPVQSHKLTPG</sequence>
<dbReference type="EnsemblMetazoa" id="XM_017131634.2">
    <property type="protein sequence ID" value="XP_016987123.1"/>
    <property type="gene ID" value="LOC108050130"/>
</dbReference>
<evidence type="ECO:0000256" key="2">
    <source>
        <dbReference type="SAM" id="MobiDB-lite"/>
    </source>
</evidence>
<dbReference type="InterPro" id="IPR012934">
    <property type="entry name" value="Znf_AD"/>
</dbReference>
<reference evidence="6" key="2">
    <citation type="submission" date="2025-04" db="UniProtKB">
        <authorList>
            <consortium name="RefSeq"/>
        </authorList>
    </citation>
    <scope>IDENTIFICATION</scope>
</reference>
<feature type="domain" description="ZAD" evidence="3">
    <location>
        <begin position="6"/>
        <end position="87"/>
    </location>
</feature>
<gene>
    <name evidence="6" type="primary">LOC108050130</name>
    <name evidence="4" type="synonym">108050130</name>
</gene>
<keyword evidence="1" id="KW-0862">Zinc</keyword>
<feature type="binding site" evidence="1">
    <location>
        <position position="8"/>
    </location>
    <ligand>
        <name>Zn(2+)</name>
        <dbReference type="ChEBI" id="CHEBI:29105"/>
    </ligand>
</feature>
<dbReference type="AlphaFoldDB" id="A0A6P4FI51"/>
<dbReference type="Pfam" id="PF07776">
    <property type="entry name" value="zf-AD"/>
    <property type="match status" value="1"/>
</dbReference>
<dbReference type="PROSITE" id="PS51915">
    <property type="entry name" value="ZAD"/>
    <property type="match status" value="1"/>
</dbReference>
<evidence type="ECO:0000259" key="3">
    <source>
        <dbReference type="PROSITE" id="PS51915"/>
    </source>
</evidence>
<dbReference type="OrthoDB" id="654211at2759"/>
<dbReference type="SUPFAM" id="SSF57716">
    <property type="entry name" value="Glucocorticoid receptor-like (DNA-binding domain)"/>
    <property type="match status" value="1"/>
</dbReference>
<feature type="binding site" evidence="1">
    <location>
        <position position="63"/>
    </location>
    <ligand>
        <name>Zn(2+)</name>
        <dbReference type="ChEBI" id="CHEBI:29105"/>
    </ligand>
</feature>
<feature type="binding site" evidence="1">
    <location>
        <position position="11"/>
    </location>
    <ligand>
        <name>Zn(2+)</name>
        <dbReference type="ChEBI" id="CHEBI:29105"/>
    </ligand>
</feature>